<keyword evidence="2" id="KW-0732">Signal</keyword>
<dbReference type="EMBL" id="SDHW01000001">
    <property type="protein sequence ID" value="RXK61577.1"/>
    <property type="molecule type" value="Genomic_DNA"/>
</dbReference>
<dbReference type="PANTHER" id="PTHR47572:SF4">
    <property type="entry name" value="LACTONASE DRP35"/>
    <property type="match status" value="1"/>
</dbReference>
<dbReference type="RefSeq" id="WP_129128950.1">
    <property type="nucleotide sequence ID" value="NZ_SDHW01000001.1"/>
</dbReference>
<dbReference type="InterPro" id="IPR013658">
    <property type="entry name" value="SGL"/>
</dbReference>
<comment type="caution">
    <text evidence="4">The sequence shown here is derived from an EMBL/GenBank/DDBJ whole genome shotgun (WGS) entry which is preliminary data.</text>
</comment>
<keyword evidence="1" id="KW-0378">Hydrolase</keyword>
<organism evidence="4 5">
    <name type="scientific">Lacibacter luteus</name>
    <dbReference type="NCBI Taxonomy" id="2508719"/>
    <lineage>
        <taxon>Bacteria</taxon>
        <taxon>Pseudomonadati</taxon>
        <taxon>Bacteroidota</taxon>
        <taxon>Chitinophagia</taxon>
        <taxon>Chitinophagales</taxon>
        <taxon>Chitinophagaceae</taxon>
        <taxon>Lacibacter</taxon>
    </lineage>
</organism>
<feature type="domain" description="SMP-30/Gluconolactonase/LRE-like region" evidence="3">
    <location>
        <begin position="76"/>
        <end position="341"/>
    </location>
</feature>
<dbReference type="Proteomes" id="UP000290204">
    <property type="component" value="Unassembled WGS sequence"/>
</dbReference>
<reference evidence="4 5" key="1">
    <citation type="submission" date="2019-01" db="EMBL/GenBank/DDBJ databases">
        <title>Lacibacter sp. strain TTM-7.</title>
        <authorList>
            <person name="Chen W.-M."/>
        </authorList>
    </citation>
    <scope>NUCLEOTIDE SEQUENCE [LARGE SCALE GENOMIC DNA]</scope>
    <source>
        <strain evidence="4 5">TTM-7</strain>
    </source>
</reference>
<evidence type="ECO:0000259" key="3">
    <source>
        <dbReference type="Pfam" id="PF08450"/>
    </source>
</evidence>
<dbReference type="OrthoDB" id="241638at2"/>
<dbReference type="InterPro" id="IPR011042">
    <property type="entry name" value="6-blade_b-propeller_TolB-like"/>
</dbReference>
<keyword evidence="5" id="KW-1185">Reference proteome</keyword>
<evidence type="ECO:0000313" key="4">
    <source>
        <dbReference type="EMBL" id="RXK61577.1"/>
    </source>
</evidence>
<dbReference type="SUPFAM" id="SSF63829">
    <property type="entry name" value="Calcium-dependent phosphotriesterase"/>
    <property type="match status" value="1"/>
</dbReference>
<dbReference type="PANTHER" id="PTHR47572">
    <property type="entry name" value="LIPOPROTEIN-RELATED"/>
    <property type="match status" value="1"/>
</dbReference>
<gene>
    <name evidence="4" type="ORF">ESA94_00740</name>
</gene>
<protein>
    <submittedName>
        <fullName evidence="4">SMP-30/gluconolactonase/LRE family protein</fullName>
    </submittedName>
</protein>
<dbReference type="AlphaFoldDB" id="A0A4Q1CKS7"/>
<proteinExistence type="predicted"/>
<feature type="chain" id="PRO_5020673747" evidence="2">
    <location>
        <begin position="28"/>
        <end position="358"/>
    </location>
</feature>
<name>A0A4Q1CKS7_9BACT</name>
<accession>A0A4Q1CKS7</accession>
<dbReference type="PROSITE" id="PS51257">
    <property type="entry name" value="PROKAR_LIPOPROTEIN"/>
    <property type="match status" value="1"/>
</dbReference>
<dbReference type="Gene3D" id="2.120.10.30">
    <property type="entry name" value="TolB, C-terminal domain"/>
    <property type="match status" value="1"/>
</dbReference>
<evidence type="ECO:0000256" key="2">
    <source>
        <dbReference type="SAM" id="SignalP"/>
    </source>
</evidence>
<dbReference type="GO" id="GO:0016787">
    <property type="term" value="F:hydrolase activity"/>
    <property type="evidence" value="ECO:0007669"/>
    <property type="project" value="UniProtKB-KW"/>
</dbReference>
<evidence type="ECO:0000313" key="5">
    <source>
        <dbReference type="Proteomes" id="UP000290204"/>
    </source>
</evidence>
<evidence type="ECO:0000256" key="1">
    <source>
        <dbReference type="ARBA" id="ARBA00022801"/>
    </source>
</evidence>
<dbReference type="Pfam" id="PF08450">
    <property type="entry name" value="SGL"/>
    <property type="match status" value="1"/>
</dbReference>
<dbReference type="InterPro" id="IPR051262">
    <property type="entry name" value="SMP-30/CGR1_Lactonase"/>
</dbReference>
<feature type="signal peptide" evidence="2">
    <location>
        <begin position="1"/>
        <end position="27"/>
    </location>
</feature>
<sequence length="358" mass="39168">MKKKTFFLLGVLCTLVFLSCTKNMIYAENENNDLKEVQSSVFESKVFPATTFFDPTGLISASQHGVLDTVQKGFRFTEGPAVDKNGNVFFTDQPNDKIYKWTASTGQISTFLTGTGRANGMAFDKDGYLIACADMHGELWKIAPDGSHTVLVNNYNGKLLNGPNDIWINPKDGGIYITDPIFPRDYWDASDPRKQNWEPTHSEQAATGKGGHVYYLAPGSNTLVRVTTMAGWNADIWPNGITGTPDGKKLYVNNWTYDGSGQIKVFDINANGTLSNMQTLVNNLNFCDGMSLDERGNIYVSGGPGLNAYDKKGNKILTIPGGGGTNNVFAGANNKILFMTSPDRITSVKMNVKGVEKF</sequence>